<evidence type="ECO:0008006" key="4">
    <source>
        <dbReference type="Google" id="ProtNLM"/>
    </source>
</evidence>
<dbReference type="Proteomes" id="UP001500979">
    <property type="component" value="Unassembled WGS sequence"/>
</dbReference>
<sequence>MLEQMVERGALPVAVDTDRDVLVLSPLAEARFDEPSFDGTARAGADGRLYRWTLDDFVDQVAKYRPTQPLRLIAHTSRCGSTLLANLLGLRPHHMVLKEPGFLVHSSQRALRRGPSREDVLLRALLHYCRAVADAHHRSLVVKLTSWTAPLILRALEGSPDVRWLFQWRDPAAVVASQLASSPRWWTHEDIRSDVARLLAHQDETDPARFYALVWCAITNAALSTPMPSLRYEDLVSDKLRALLAAEEWLSLGVAQAAPDGFEERKSQYSKGSSSQRFDPVGAHRRPQLEEHQATAVQSLSGELLSALQNTAVPLLGPAKARP</sequence>
<reference evidence="2 3" key="1">
    <citation type="journal article" date="2019" name="Int. J. Syst. Evol. Microbiol.">
        <title>The Global Catalogue of Microorganisms (GCM) 10K type strain sequencing project: providing services to taxonomists for standard genome sequencing and annotation.</title>
        <authorList>
            <consortium name="The Broad Institute Genomics Platform"/>
            <consortium name="The Broad Institute Genome Sequencing Center for Infectious Disease"/>
            <person name="Wu L."/>
            <person name="Ma J."/>
        </authorList>
    </citation>
    <scope>NUCLEOTIDE SEQUENCE [LARGE SCALE GENOMIC DNA]</scope>
    <source>
        <strain evidence="2 3">JCM 9383</strain>
    </source>
</reference>
<organism evidence="2 3">
    <name type="scientific">Saccharopolyspora taberi</name>
    <dbReference type="NCBI Taxonomy" id="60895"/>
    <lineage>
        <taxon>Bacteria</taxon>
        <taxon>Bacillati</taxon>
        <taxon>Actinomycetota</taxon>
        <taxon>Actinomycetes</taxon>
        <taxon>Pseudonocardiales</taxon>
        <taxon>Pseudonocardiaceae</taxon>
        <taxon>Saccharopolyspora</taxon>
    </lineage>
</organism>
<feature type="region of interest" description="Disordered" evidence="1">
    <location>
        <begin position="263"/>
        <end position="295"/>
    </location>
</feature>
<dbReference type="EMBL" id="BAAAUX010000014">
    <property type="protein sequence ID" value="GAA2797976.1"/>
    <property type="molecule type" value="Genomic_DNA"/>
</dbReference>
<gene>
    <name evidence="2" type="ORF">GCM10010470_36450</name>
</gene>
<accession>A0ABN3VEY8</accession>
<dbReference type="RefSeq" id="WP_344681182.1">
    <property type="nucleotide sequence ID" value="NZ_BAAAUX010000014.1"/>
</dbReference>
<keyword evidence="3" id="KW-1185">Reference proteome</keyword>
<protein>
    <recommendedName>
        <fullName evidence="4">Sulfotransferase family protein</fullName>
    </recommendedName>
</protein>
<comment type="caution">
    <text evidence="2">The sequence shown here is derived from an EMBL/GenBank/DDBJ whole genome shotgun (WGS) entry which is preliminary data.</text>
</comment>
<dbReference type="InterPro" id="IPR027417">
    <property type="entry name" value="P-loop_NTPase"/>
</dbReference>
<evidence type="ECO:0000313" key="3">
    <source>
        <dbReference type="Proteomes" id="UP001500979"/>
    </source>
</evidence>
<evidence type="ECO:0000256" key="1">
    <source>
        <dbReference type="SAM" id="MobiDB-lite"/>
    </source>
</evidence>
<proteinExistence type="predicted"/>
<evidence type="ECO:0000313" key="2">
    <source>
        <dbReference type="EMBL" id="GAA2797976.1"/>
    </source>
</evidence>
<dbReference type="SUPFAM" id="SSF52540">
    <property type="entry name" value="P-loop containing nucleoside triphosphate hydrolases"/>
    <property type="match status" value="1"/>
</dbReference>
<name>A0ABN3VEY8_9PSEU</name>
<dbReference type="Gene3D" id="3.40.50.300">
    <property type="entry name" value="P-loop containing nucleotide triphosphate hydrolases"/>
    <property type="match status" value="1"/>
</dbReference>